<evidence type="ECO:0000259" key="9">
    <source>
        <dbReference type="PROSITE" id="PS50011"/>
    </source>
</evidence>
<comment type="caution">
    <text evidence="10">The sequence shown here is derived from an EMBL/GenBank/DDBJ whole genome shotgun (WGS) entry which is preliminary data.</text>
</comment>
<organism evidence="10 11">
    <name type="scientific">Kribbella koreensis</name>
    <dbReference type="NCBI Taxonomy" id="57909"/>
    <lineage>
        <taxon>Bacteria</taxon>
        <taxon>Bacillati</taxon>
        <taxon>Actinomycetota</taxon>
        <taxon>Actinomycetes</taxon>
        <taxon>Propionibacteriales</taxon>
        <taxon>Kribbellaceae</taxon>
        <taxon>Kribbella</taxon>
    </lineage>
</organism>
<dbReference type="EMBL" id="BAAAHK010000020">
    <property type="protein sequence ID" value="GAA0959114.1"/>
    <property type="molecule type" value="Genomic_DNA"/>
</dbReference>
<evidence type="ECO:0000256" key="1">
    <source>
        <dbReference type="ARBA" id="ARBA00012513"/>
    </source>
</evidence>
<sequence>MAVDNFRAAGADPGTLLGMESEDISGYGLRRGLGSGSAGTVWLLRDLATGRHAVLKRIPKSAVMAPKEFIGDLDLARTIDHPHLARLLEVRESDREWLLFSQYVAAGTLTSLLERRGALSPGELVTLISPLAQGLSALHRSGLTHGHLDLNDIMFDADGRPVITDVGLRALAPPSTPAADLTALGAIAHQAGGTPKTFPAALFTTTADVLAQQTLHRATPLPISLNFTQEAEPTPAPPSPAISLRRPQPPGQRRGGFRQSALKFLRTKRAAYGILAACGAGALTTLAIGLAAAGVLGQPAPNPTAVDKPSTPPAQPTRATEGQWLQTLQALDVRRSHAFATLDPTELNSVYVPGSSPWSADRDLLSSYRKQQLHIEGLRLQIHSVTVETQGKTTVVLRVVDRFVAGVAVTPAGRRTTFPPGKPTTRRVTLTAAANTWRISEIAEA</sequence>
<keyword evidence="4" id="KW-0547">Nucleotide-binding</keyword>
<keyword evidence="8" id="KW-0812">Transmembrane</keyword>
<dbReference type="SUPFAM" id="SSF56112">
    <property type="entry name" value="Protein kinase-like (PK-like)"/>
    <property type="match status" value="1"/>
</dbReference>
<evidence type="ECO:0000256" key="5">
    <source>
        <dbReference type="ARBA" id="ARBA00022777"/>
    </source>
</evidence>
<dbReference type="PANTHER" id="PTHR43289">
    <property type="entry name" value="MITOGEN-ACTIVATED PROTEIN KINASE KINASE KINASE 20-RELATED"/>
    <property type="match status" value="1"/>
</dbReference>
<evidence type="ECO:0000256" key="3">
    <source>
        <dbReference type="ARBA" id="ARBA00022679"/>
    </source>
</evidence>
<protein>
    <recommendedName>
        <fullName evidence="1">non-specific serine/threonine protein kinase</fullName>
        <ecNumber evidence="1">2.7.11.1</ecNumber>
    </recommendedName>
</protein>
<dbReference type="PROSITE" id="PS50011">
    <property type="entry name" value="PROTEIN_KINASE_DOM"/>
    <property type="match status" value="1"/>
</dbReference>
<evidence type="ECO:0000256" key="7">
    <source>
        <dbReference type="SAM" id="MobiDB-lite"/>
    </source>
</evidence>
<keyword evidence="6" id="KW-0067">ATP-binding</keyword>
<dbReference type="InterPro" id="IPR011009">
    <property type="entry name" value="Kinase-like_dom_sf"/>
</dbReference>
<dbReference type="Gene3D" id="1.10.510.10">
    <property type="entry name" value="Transferase(Phosphotransferase) domain 1"/>
    <property type="match status" value="1"/>
</dbReference>
<dbReference type="InterPro" id="IPR000719">
    <property type="entry name" value="Prot_kinase_dom"/>
</dbReference>
<keyword evidence="2" id="KW-0723">Serine/threonine-protein kinase</keyword>
<feature type="domain" description="Protein kinase" evidence="9">
    <location>
        <begin position="27"/>
        <end position="318"/>
    </location>
</feature>
<keyword evidence="8" id="KW-0472">Membrane</keyword>
<dbReference type="SMART" id="SM00220">
    <property type="entry name" value="S_TKc"/>
    <property type="match status" value="1"/>
</dbReference>
<feature type="region of interest" description="Disordered" evidence="7">
    <location>
        <begin position="230"/>
        <end position="256"/>
    </location>
</feature>
<evidence type="ECO:0000256" key="8">
    <source>
        <dbReference type="SAM" id="Phobius"/>
    </source>
</evidence>
<evidence type="ECO:0000256" key="6">
    <source>
        <dbReference type="ARBA" id="ARBA00022840"/>
    </source>
</evidence>
<keyword evidence="11" id="KW-1185">Reference proteome</keyword>
<proteinExistence type="predicted"/>
<reference evidence="10 11" key="1">
    <citation type="journal article" date="2019" name="Int. J. Syst. Evol. Microbiol.">
        <title>The Global Catalogue of Microorganisms (GCM) 10K type strain sequencing project: providing services to taxonomists for standard genome sequencing and annotation.</title>
        <authorList>
            <consortium name="The Broad Institute Genomics Platform"/>
            <consortium name="The Broad Institute Genome Sequencing Center for Infectious Disease"/>
            <person name="Wu L."/>
            <person name="Ma J."/>
        </authorList>
    </citation>
    <scope>NUCLEOTIDE SEQUENCE [LARGE SCALE GENOMIC DNA]</scope>
    <source>
        <strain evidence="10 11">JCM 10977</strain>
    </source>
</reference>
<dbReference type="Pfam" id="PF00069">
    <property type="entry name" value="Pkinase"/>
    <property type="match status" value="1"/>
</dbReference>
<dbReference type="EC" id="2.7.11.1" evidence="1"/>
<name>A0ABN1RKX0_9ACTN</name>
<keyword evidence="8" id="KW-1133">Transmembrane helix</keyword>
<evidence type="ECO:0000256" key="2">
    <source>
        <dbReference type="ARBA" id="ARBA00022527"/>
    </source>
</evidence>
<gene>
    <name evidence="10" type="ORF">GCM10009554_72310</name>
</gene>
<feature type="transmembrane region" description="Helical" evidence="8">
    <location>
        <begin position="270"/>
        <end position="296"/>
    </location>
</feature>
<keyword evidence="3" id="KW-0808">Transferase</keyword>
<dbReference type="Proteomes" id="UP001500542">
    <property type="component" value="Unassembled WGS sequence"/>
</dbReference>
<evidence type="ECO:0000256" key="4">
    <source>
        <dbReference type="ARBA" id="ARBA00022741"/>
    </source>
</evidence>
<keyword evidence="5" id="KW-0418">Kinase</keyword>
<evidence type="ECO:0000313" key="10">
    <source>
        <dbReference type="EMBL" id="GAA0959114.1"/>
    </source>
</evidence>
<evidence type="ECO:0000313" key="11">
    <source>
        <dbReference type="Proteomes" id="UP001500542"/>
    </source>
</evidence>
<accession>A0ABN1RKX0</accession>
<dbReference type="PANTHER" id="PTHR43289:SF6">
    <property type="entry name" value="SERINE_THREONINE-PROTEIN KINASE NEKL-3"/>
    <property type="match status" value="1"/>
</dbReference>